<dbReference type="EMBL" id="ACJN02000003">
    <property type="protein sequence ID" value="EFI33669.1"/>
    <property type="molecule type" value="Genomic_DNA"/>
</dbReference>
<dbReference type="GO" id="GO:0051213">
    <property type="term" value="F:dioxygenase activity"/>
    <property type="evidence" value="ECO:0007669"/>
    <property type="project" value="UniProtKB-KW"/>
</dbReference>
<dbReference type="PROSITE" id="PS51819">
    <property type="entry name" value="VOC"/>
    <property type="match status" value="1"/>
</dbReference>
<evidence type="ECO:0000313" key="3">
    <source>
        <dbReference type="EMBL" id="EFI33669.1"/>
    </source>
</evidence>
<evidence type="ECO:0000259" key="2">
    <source>
        <dbReference type="PROSITE" id="PS51819"/>
    </source>
</evidence>
<dbReference type="AlphaFoldDB" id="D6SSK3"/>
<dbReference type="Proteomes" id="UP000005496">
    <property type="component" value="Unassembled WGS sequence"/>
</dbReference>
<organism evidence="3 4">
    <name type="scientific">Desulfonatronospira thiodismutans ASO3-1</name>
    <dbReference type="NCBI Taxonomy" id="555779"/>
    <lineage>
        <taxon>Bacteria</taxon>
        <taxon>Pseudomonadati</taxon>
        <taxon>Thermodesulfobacteriota</taxon>
        <taxon>Desulfovibrionia</taxon>
        <taxon>Desulfovibrionales</taxon>
        <taxon>Desulfonatronovibrionaceae</taxon>
        <taxon>Desulfonatronospira</taxon>
    </lineage>
</organism>
<dbReference type="InterPro" id="IPR029068">
    <property type="entry name" value="Glyas_Bleomycin-R_OHBP_Dase"/>
</dbReference>
<evidence type="ECO:0000313" key="4">
    <source>
        <dbReference type="Proteomes" id="UP000005496"/>
    </source>
</evidence>
<dbReference type="InterPro" id="IPR004360">
    <property type="entry name" value="Glyas_Fos-R_dOase_dom"/>
</dbReference>
<dbReference type="OrthoDB" id="9804944at2"/>
<evidence type="ECO:0000256" key="1">
    <source>
        <dbReference type="SAM" id="MobiDB-lite"/>
    </source>
</evidence>
<feature type="domain" description="VOC" evidence="2">
    <location>
        <begin position="5"/>
        <end position="133"/>
    </location>
</feature>
<dbReference type="SUPFAM" id="SSF54593">
    <property type="entry name" value="Glyoxalase/Bleomycin resistance protein/Dihydroxybiphenyl dioxygenase"/>
    <property type="match status" value="1"/>
</dbReference>
<gene>
    <name evidence="3" type="ORF">Dthio_PD1005</name>
</gene>
<reference evidence="3" key="1">
    <citation type="submission" date="2010-05" db="EMBL/GenBank/DDBJ databases">
        <title>The draft genome of Desulfonatronospira thiodismutans ASO3-1.</title>
        <authorList>
            <consortium name="US DOE Joint Genome Institute (JGI-PGF)"/>
            <person name="Lucas S."/>
            <person name="Copeland A."/>
            <person name="Lapidus A."/>
            <person name="Cheng J.-F."/>
            <person name="Bruce D."/>
            <person name="Goodwin L."/>
            <person name="Pitluck S."/>
            <person name="Chertkov O."/>
            <person name="Brettin T."/>
            <person name="Detter J.C."/>
            <person name="Han C."/>
            <person name="Land M.L."/>
            <person name="Hauser L."/>
            <person name="Kyrpides N."/>
            <person name="Mikhailova N."/>
            <person name="Muyzer G."/>
            <person name="Woyke T."/>
        </authorList>
    </citation>
    <scope>NUCLEOTIDE SEQUENCE [LARGE SCALE GENOMIC DNA]</scope>
    <source>
        <strain evidence="3">ASO3-1</strain>
    </source>
</reference>
<dbReference type="CDD" id="cd06587">
    <property type="entry name" value="VOC"/>
    <property type="match status" value="1"/>
</dbReference>
<dbReference type="Gene3D" id="3.10.180.10">
    <property type="entry name" value="2,3-Dihydroxybiphenyl 1,2-Dioxygenase, domain 1"/>
    <property type="match status" value="1"/>
</dbReference>
<keyword evidence="4" id="KW-1185">Reference proteome</keyword>
<dbReference type="RefSeq" id="WP_008871018.1">
    <property type="nucleotide sequence ID" value="NZ_ACJN02000003.1"/>
</dbReference>
<proteinExistence type="predicted"/>
<feature type="compositionally biased region" description="Basic and acidic residues" evidence="1">
    <location>
        <begin position="185"/>
        <end position="194"/>
    </location>
</feature>
<dbReference type="InterPro" id="IPR037523">
    <property type="entry name" value="VOC_core"/>
</dbReference>
<protein>
    <submittedName>
        <fullName evidence="3">Glyoxalase/bleomycin resistance protein/dioxygenase</fullName>
    </submittedName>
</protein>
<feature type="region of interest" description="Disordered" evidence="1">
    <location>
        <begin position="148"/>
        <end position="194"/>
    </location>
</feature>
<accession>D6SSK3</accession>
<name>D6SSK3_9BACT</name>
<comment type="caution">
    <text evidence="3">The sequence shown here is derived from an EMBL/GenBank/DDBJ whole genome shotgun (WGS) entry which is preliminary data.</text>
</comment>
<dbReference type="Pfam" id="PF00903">
    <property type="entry name" value="Glyoxalase"/>
    <property type="match status" value="1"/>
</dbReference>
<feature type="compositionally biased region" description="Basic and acidic residues" evidence="1">
    <location>
        <begin position="148"/>
        <end position="158"/>
    </location>
</feature>
<dbReference type="eggNOG" id="COG0346">
    <property type="taxonomic scope" value="Bacteria"/>
</dbReference>
<sequence length="194" mass="22657">MRYKGINHIALATGDLNATIRFWRDLVGLRLIAGLGRPGYRQYFFEIGPRDMLLFFEWNHVQPIPEKDHGVPVQGPFGFDHLALEVETLEDMWQIYDRLKAADIWVSEILDHGFIYSLYSFDPNNIPIEFSWANPEFDLRKTPRMQDSKPVFEARKGPDPLPDVWPEVSEPTLPQEQKIYPGEGSELRSKKNRW</sequence>